<evidence type="ECO:0000256" key="2">
    <source>
        <dbReference type="SAM" id="Phobius"/>
    </source>
</evidence>
<proteinExistence type="predicted"/>
<name>A0AB39L3K6_9MICC</name>
<feature type="transmembrane region" description="Helical" evidence="2">
    <location>
        <begin position="109"/>
        <end position="131"/>
    </location>
</feature>
<keyword evidence="2" id="KW-1133">Transmembrane helix</keyword>
<dbReference type="EMBL" id="CP163302">
    <property type="protein sequence ID" value="XDP45736.1"/>
    <property type="molecule type" value="Genomic_DNA"/>
</dbReference>
<reference evidence="3" key="1">
    <citation type="submission" date="2024-07" db="EMBL/GenBank/DDBJ databases">
        <authorList>
            <person name="fu j."/>
        </authorList>
    </citation>
    <scope>NUCLEOTIDE SEQUENCE</scope>
    <source>
        <strain evidence="3">P10A9</strain>
    </source>
</reference>
<dbReference type="Pfam" id="PF11070">
    <property type="entry name" value="DUF2871"/>
    <property type="match status" value="1"/>
</dbReference>
<feature type="transmembrane region" description="Helical" evidence="2">
    <location>
        <begin position="75"/>
        <end position="97"/>
    </location>
</feature>
<sequence length="164" mass="16999">MLNRLLTTSFVFAAVGLASGLFFRAWSKAFHFDGQTQLALAHTHFLALGFTVTFLAFLAEKAFRFSAAAPRVSSWFVWTWVLGVAVTGGMMVLKGALEVTGADVSSPAFAGIAGLGHVLLTAAFVLFFLALRRSMVASGVSTHDAGGSPSASLPGGGAPSRSAS</sequence>
<keyword evidence="2" id="KW-0812">Transmembrane</keyword>
<dbReference type="AlphaFoldDB" id="A0AB39L3K6"/>
<organism evidence="3">
    <name type="scientific">Sinomonas puerhi</name>
    <dbReference type="NCBI Taxonomy" id="3238584"/>
    <lineage>
        <taxon>Bacteria</taxon>
        <taxon>Bacillati</taxon>
        <taxon>Actinomycetota</taxon>
        <taxon>Actinomycetes</taxon>
        <taxon>Micrococcales</taxon>
        <taxon>Micrococcaceae</taxon>
        <taxon>Sinomonas</taxon>
    </lineage>
</organism>
<evidence type="ECO:0000256" key="1">
    <source>
        <dbReference type="SAM" id="MobiDB-lite"/>
    </source>
</evidence>
<accession>A0AB39L3K6</accession>
<dbReference type="InterPro" id="IPR021299">
    <property type="entry name" value="DUF2871"/>
</dbReference>
<protein>
    <submittedName>
        <fullName evidence="3">DUF2871 domain-containing protein</fullName>
    </submittedName>
</protein>
<feature type="compositionally biased region" description="Low complexity" evidence="1">
    <location>
        <begin position="145"/>
        <end position="164"/>
    </location>
</feature>
<keyword evidence="2" id="KW-0472">Membrane</keyword>
<dbReference type="KEGG" id="spue:AB5L97_01555"/>
<feature type="region of interest" description="Disordered" evidence="1">
    <location>
        <begin position="141"/>
        <end position="164"/>
    </location>
</feature>
<evidence type="ECO:0000313" key="3">
    <source>
        <dbReference type="EMBL" id="XDP45736.1"/>
    </source>
</evidence>
<feature type="transmembrane region" description="Helical" evidence="2">
    <location>
        <begin position="44"/>
        <end position="63"/>
    </location>
</feature>
<dbReference type="RefSeq" id="WP_369046200.1">
    <property type="nucleotide sequence ID" value="NZ_CP163302.1"/>
</dbReference>
<gene>
    <name evidence="3" type="ORF">AB5L97_01555</name>
</gene>